<dbReference type="Gene3D" id="1.10.287.810">
    <property type="entry name" value="Mitochondrial import inner membrane translocase subunit tim13 like domains"/>
    <property type="match status" value="1"/>
</dbReference>
<dbReference type="AlphaFoldDB" id="A0A811PJH6"/>
<dbReference type="OrthoDB" id="344165at2759"/>
<proteinExistence type="predicted"/>
<dbReference type="InterPro" id="IPR004217">
    <property type="entry name" value="Tim10-like"/>
</dbReference>
<evidence type="ECO:0000259" key="2">
    <source>
        <dbReference type="Pfam" id="PF02953"/>
    </source>
</evidence>
<organism evidence="3 4">
    <name type="scientific">Miscanthus lutarioriparius</name>
    <dbReference type="NCBI Taxonomy" id="422564"/>
    <lineage>
        <taxon>Eukaryota</taxon>
        <taxon>Viridiplantae</taxon>
        <taxon>Streptophyta</taxon>
        <taxon>Embryophyta</taxon>
        <taxon>Tracheophyta</taxon>
        <taxon>Spermatophyta</taxon>
        <taxon>Magnoliopsida</taxon>
        <taxon>Liliopsida</taxon>
        <taxon>Poales</taxon>
        <taxon>Poaceae</taxon>
        <taxon>PACMAD clade</taxon>
        <taxon>Panicoideae</taxon>
        <taxon>Andropogonodae</taxon>
        <taxon>Andropogoneae</taxon>
        <taxon>Saccharinae</taxon>
        <taxon>Miscanthus</taxon>
    </lineage>
</organism>
<protein>
    <recommendedName>
        <fullName evidence="2">Tim10-like domain-containing protein</fullName>
    </recommendedName>
</protein>
<comment type="caution">
    <text evidence="3">The sequence shown here is derived from an EMBL/GenBank/DDBJ whole genome shotgun (WGS) entry which is preliminary data.</text>
</comment>
<accession>A0A811PJH6</accession>
<sequence length="177" mass="19371">MRYRRACAAAAAAAAAAAVVVILAALGSEHCGLGLFRCCASLLDDYKQEQQKAMMNEMVGKLTSVCWDKCITSAPGSKFSSGESTCLTNCAQRFLDMSMLIAKRFEMQRTLHKNGEAVPYDPKYHEEWVRHNLHRGGGGPGYQGEGSDWDDQGKGSDWDDGSDSDYQGQGSDWDDDQ</sequence>
<evidence type="ECO:0000313" key="3">
    <source>
        <dbReference type="EMBL" id="CAD6245852.1"/>
    </source>
</evidence>
<reference evidence="3" key="1">
    <citation type="submission" date="2020-10" db="EMBL/GenBank/DDBJ databases">
        <authorList>
            <person name="Han B."/>
            <person name="Lu T."/>
            <person name="Zhao Q."/>
            <person name="Huang X."/>
            <person name="Zhao Y."/>
        </authorList>
    </citation>
    <scope>NUCLEOTIDE SEQUENCE</scope>
</reference>
<name>A0A811PJH6_9POAL</name>
<feature type="compositionally biased region" description="Gly residues" evidence="1">
    <location>
        <begin position="135"/>
        <end position="144"/>
    </location>
</feature>
<evidence type="ECO:0000313" key="4">
    <source>
        <dbReference type="Proteomes" id="UP000604825"/>
    </source>
</evidence>
<dbReference type="EMBL" id="CAJGYO010000007">
    <property type="protein sequence ID" value="CAD6245852.1"/>
    <property type="molecule type" value="Genomic_DNA"/>
</dbReference>
<evidence type="ECO:0000256" key="1">
    <source>
        <dbReference type="SAM" id="MobiDB-lite"/>
    </source>
</evidence>
<dbReference type="Proteomes" id="UP000604825">
    <property type="component" value="Unassembled WGS sequence"/>
</dbReference>
<dbReference type="Pfam" id="PF02953">
    <property type="entry name" value="zf-Tim10_DDP"/>
    <property type="match status" value="1"/>
</dbReference>
<keyword evidence="4" id="KW-1185">Reference proteome</keyword>
<feature type="region of interest" description="Disordered" evidence="1">
    <location>
        <begin position="131"/>
        <end position="177"/>
    </location>
</feature>
<dbReference type="SUPFAM" id="SSF144122">
    <property type="entry name" value="Tim10-like"/>
    <property type="match status" value="1"/>
</dbReference>
<feature type="domain" description="Tim10-like" evidence="2">
    <location>
        <begin position="47"/>
        <end position="106"/>
    </location>
</feature>
<gene>
    <name evidence="3" type="ORF">NCGR_LOCUS30137</name>
</gene>
<dbReference type="InterPro" id="IPR035427">
    <property type="entry name" value="Tim10-like_dom_sf"/>
</dbReference>